<dbReference type="RefSeq" id="WP_359784526.1">
    <property type="nucleotide sequence ID" value="NZ_JBEYBN010000001.1"/>
</dbReference>
<dbReference type="InterPro" id="IPR046300">
    <property type="entry name" value="DUF6415"/>
</dbReference>
<name>A0ABV2XM75_9ACTN</name>
<dbReference type="Proteomes" id="UP001550603">
    <property type="component" value="Unassembled WGS sequence"/>
</dbReference>
<dbReference type="Pfam" id="PF19979">
    <property type="entry name" value="DUF6415"/>
    <property type="match status" value="1"/>
</dbReference>
<comment type="caution">
    <text evidence="1">The sequence shown here is derived from an EMBL/GenBank/DDBJ whole genome shotgun (WGS) entry which is preliminary data.</text>
</comment>
<sequence length="167" mass="18455">MIGTRSETDVPVPGVTAMRAQASWFLDQRTLPRHQATQLMARDLREFLEHLVPRIERLAAERSRDDAPVPAANVALAAVAEARRRMDEPEAAGLCGEVERVKSLARSVVSLCDHHDTLTGITVCLLCHHVIGDEAWVPFQRARPSGAGLETGRVHQRCAPAGRRTRR</sequence>
<gene>
    <name evidence="1" type="ORF">ABZ568_01260</name>
</gene>
<keyword evidence="2" id="KW-1185">Reference proteome</keyword>
<evidence type="ECO:0000313" key="2">
    <source>
        <dbReference type="Proteomes" id="UP001550603"/>
    </source>
</evidence>
<reference evidence="1 2" key="1">
    <citation type="submission" date="2024-06" db="EMBL/GenBank/DDBJ databases">
        <title>The Natural Products Discovery Center: Release of the First 8490 Sequenced Strains for Exploring Actinobacteria Biosynthetic Diversity.</title>
        <authorList>
            <person name="Kalkreuter E."/>
            <person name="Kautsar S.A."/>
            <person name="Yang D."/>
            <person name="Bader C.D."/>
            <person name="Teijaro C.N."/>
            <person name="Fluegel L."/>
            <person name="Davis C.M."/>
            <person name="Simpson J.R."/>
            <person name="Lauterbach L."/>
            <person name="Steele A.D."/>
            <person name="Gui C."/>
            <person name="Meng S."/>
            <person name="Li G."/>
            <person name="Viehrig K."/>
            <person name="Ye F."/>
            <person name="Su P."/>
            <person name="Kiefer A.F."/>
            <person name="Nichols A."/>
            <person name="Cepeda A.J."/>
            <person name="Yan W."/>
            <person name="Fan B."/>
            <person name="Jiang Y."/>
            <person name="Adhikari A."/>
            <person name="Zheng C.-J."/>
            <person name="Schuster L."/>
            <person name="Cowan T.M."/>
            <person name="Smanski M.J."/>
            <person name="Chevrette M.G."/>
            <person name="De Carvalho L.P.S."/>
            <person name="Shen B."/>
        </authorList>
    </citation>
    <scope>NUCLEOTIDE SEQUENCE [LARGE SCALE GENOMIC DNA]</scope>
    <source>
        <strain evidence="1 2">NPDC019583</strain>
    </source>
</reference>
<evidence type="ECO:0000313" key="1">
    <source>
        <dbReference type="EMBL" id="MEU2265085.1"/>
    </source>
</evidence>
<organism evidence="1 2">
    <name type="scientific">Streptomyces olindensis</name>
    <dbReference type="NCBI Taxonomy" id="358823"/>
    <lineage>
        <taxon>Bacteria</taxon>
        <taxon>Bacillati</taxon>
        <taxon>Actinomycetota</taxon>
        <taxon>Actinomycetes</taxon>
        <taxon>Kitasatosporales</taxon>
        <taxon>Streptomycetaceae</taxon>
        <taxon>Streptomyces</taxon>
    </lineage>
</organism>
<dbReference type="EMBL" id="JBEYBN010000001">
    <property type="protein sequence ID" value="MEU2265085.1"/>
    <property type="molecule type" value="Genomic_DNA"/>
</dbReference>
<proteinExistence type="predicted"/>
<protein>
    <submittedName>
        <fullName evidence="1">DUF6415 family natural product biosynthesis protein</fullName>
    </submittedName>
</protein>
<accession>A0ABV2XM75</accession>